<dbReference type="SUPFAM" id="SSF54285">
    <property type="entry name" value="MoaD/ThiS"/>
    <property type="match status" value="1"/>
</dbReference>
<evidence type="ECO:0000313" key="1">
    <source>
        <dbReference type="EMBL" id="QNB46944.1"/>
    </source>
</evidence>
<dbReference type="Proteomes" id="UP000515847">
    <property type="component" value="Chromosome"/>
</dbReference>
<dbReference type="InterPro" id="IPR003749">
    <property type="entry name" value="ThiS/MoaD-like"/>
</dbReference>
<reference evidence="1 2" key="1">
    <citation type="journal article" date="2019" name="Front. Microbiol.">
        <title>Thermoanaerosceptrum fracticalcis gen. nov. sp. nov., a Novel Fumarate-Fermenting Microorganism From a Deep Fractured Carbonate Aquifer of the US Great Basin.</title>
        <authorList>
            <person name="Hamilton-Brehm S.D."/>
            <person name="Stewart L.E."/>
            <person name="Zavarin M."/>
            <person name="Caldwell M."/>
            <person name="Lawson P.A."/>
            <person name="Onstott T.C."/>
            <person name="Grzymski J."/>
            <person name="Neveux I."/>
            <person name="Lollar B.S."/>
            <person name="Russell C.E."/>
            <person name="Moser D.P."/>
        </authorList>
    </citation>
    <scope>NUCLEOTIDE SEQUENCE [LARGE SCALE GENOMIC DNA]</scope>
    <source>
        <strain evidence="1 2">DRI-13</strain>
    </source>
</reference>
<dbReference type="Gene3D" id="3.10.20.30">
    <property type="match status" value="1"/>
</dbReference>
<organism evidence="1 2">
    <name type="scientific">Thermanaerosceptrum fracticalcis</name>
    <dbReference type="NCBI Taxonomy" id="1712410"/>
    <lineage>
        <taxon>Bacteria</taxon>
        <taxon>Bacillati</taxon>
        <taxon>Bacillota</taxon>
        <taxon>Clostridia</taxon>
        <taxon>Eubacteriales</taxon>
        <taxon>Peptococcaceae</taxon>
        <taxon>Thermanaerosceptrum</taxon>
    </lineage>
</organism>
<gene>
    <name evidence="1" type="ORF">BR63_11855</name>
</gene>
<sequence>MEITVIFDPTLSRYCHTGSNKVTIDFPEGTTIQQVLDHFKIIPGEVGIILLNAQLANNETILKDKDVLQLFQVFGGG</sequence>
<dbReference type="InterPro" id="IPR016155">
    <property type="entry name" value="Mopterin_synth/thiamin_S_b"/>
</dbReference>
<accession>A0A7G6E4E0</accession>
<dbReference type="EMBL" id="CP045798">
    <property type="protein sequence ID" value="QNB46944.1"/>
    <property type="molecule type" value="Genomic_DNA"/>
</dbReference>
<dbReference type="InterPro" id="IPR012675">
    <property type="entry name" value="Beta-grasp_dom_sf"/>
</dbReference>
<name>A0A7G6E4E0_THEFR</name>
<dbReference type="AlphaFoldDB" id="A0A7G6E4E0"/>
<dbReference type="RefSeq" id="WP_034420383.1">
    <property type="nucleotide sequence ID" value="NZ_CP045798.1"/>
</dbReference>
<protein>
    <submittedName>
        <fullName evidence="1">MoaD/ThiS family protein</fullName>
    </submittedName>
</protein>
<dbReference type="OrthoDB" id="9801945at2"/>
<dbReference type="Pfam" id="PF02597">
    <property type="entry name" value="ThiS"/>
    <property type="match status" value="1"/>
</dbReference>
<dbReference type="KEGG" id="tfr:BR63_11855"/>
<keyword evidence="2" id="KW-1185">Reference proteome</keyword>
<proteinExistence type="predicted"/>
<evidence type="ECO:0000313" key="2">
    <source>
        <dbReference type="Proteomes" id="UP000515847"/>
    </source>
</evidence>